<dbReference type="RefSeq" id="WP_013346183.1">
    <property type="nucleotide sequence ID" value="NC_014541.1"/>
</dbReference>
<accession>E1SQV2</accession>
<gene>
    <name evidence="1" type="ordered locus">Fbal_2675</name>
</gene>
<dbReference type="KEGG" id="fbl:Fbal_2675"/>
<dbReference type="HOGENOM" id="CLU_088846_0_0_6"/>
<reference evidence="1 2" key="1">
    <citation type="journal article" date="2010" name="Stand. Genomic Sci.">
        <title>Complete genome sequence of Ferrimonas balearica type strain (PAT).</title>
        <authorList>
            <person name="Nolan M."/>
            <person name="Sikorski J."/>
            <person name="Davenport K."/>
            <person name="Lucas S."/>
            <person name="Glavina Del Rio T."/>
            <person name="Tice H."/>
            <person name="Cheng J."/>
            <person name="Goodwin L."/>
            <person name="Pitluck S."/>
            <person name="Liolios K."/>
            <person name="Ivanova N."/>
            <person name="Mavromatis K."/>
            <person name="Ovchinnikova G."/>
            <person name="Pati A."/>
            <person name="Chen A."/>
            <person name="Palaniappan K."/>
            <person name="Land M."/>
            <person name="Hauser L."/>
            <person name="Chang Y."/>
            <person name="Jeffries C."/>
            <person name="Tapia R."/>
            <person name="Brettin T."/>
            <person name="Detter J."/>
            <person name="Han C."/>
            <person name="Yasawong M."/>
            <person name="Rohde M."/>
            <person name="Tindall B."/>
            <person name="Goker M."/>
            <person name="Woyke T."/>
            <person name="Bristow J."/>
            <person name="Eisen J."/>
            <person name="Markowitz V."/>
            <person name="Hugenholtz P."/>
            <person name="Kyrpides N."/>
            <person name="Klenk H."/>
            <person name="Lapidus A."/>
        </authorList>
    </citation>
    <scope>NUCLEOTIDE SEQUENCE [LARGE SCALE GENOMIC DNA]</scope>
    <source>
        <strain evidence="2">DSM 9799 / CCM 4581 / KCTC 23876 / PAT</strain>
    </source>
</reference>
<evidence type="ECO:0000313" key="2">
    <source>
        <dbReference type="Proteomes" id="UP000006683"/>
    </source>
</evidence>
<dbReference type="AlphaFoldDB" id="E1SQV2"/>
<dbReference type="eggNOG" id="ENOG502Z9VF">
    <property type="taxonomic scope" value="Bacteria"/>
</dbReference>
<evidence type="ECO:0000313" key="1">
    <source>
        <dbReference type="EMBL" id="ADN76877.1"/>
    </source>
</evidence>
<keyword evidence="2" id="KW-1185">Reference proteome</keyword>
<protein>
    <submittedName>
        <fullName evidence="1">Uncharacterized protein</fullName>
    </submittedName>
</protein>
<sequence>MSDNNDTKLALFLMGWNYETGSKALLRRTAEHVATTEYTQNMRGHIFCPECCAPLYRSPHDREYDASGRRAFYVHGRAHQPECSLRVRRAEGRRFLNEEQARQAIEDDELVVVSSFLSDRPVVVAGEQRVYDGPHVEDQHGETTEVAIGRHNGESFRLPSRITTVRGICRNFDRNYYKYYVMPGMNSAVQLKDLLIDIATVRETCAVPRLYFGTVARSYTFPPRHQNGETMFQYPRNNSGEYVDFCIKTTTQSSREHGIDDGSVERIVLVYGVVEVNGIGLCIRNPGWGEFALLPERYEALLR</sequence>
<proteinExistence type="predicted"/>
<organism evidence="1 2">
    <name type="scientific">Ferrimonas balearica (strain DSM 9799 / CCM 4581 / KCTC 23876 / PAT)</name>
    <dbReference type="NCBI Taxonomy" id="550540"/>
    <lineage>
        <taxon>Bacteria</taxon>
        <taxon>Pseudomonadati</taxon>
        <taxon>Pseudomonadota</taxon>
        <taxon>Gammaproteobacteria</taxon>
        <taxon>Alteromonadales</taxon>
        <taxon>Ferrimonadaceae</taxon>
        <taxon>Ferrimonas</taxon>
    </lineage>
</organism>
<dbReference type="Proteomes" id="UP000006683">
    <property type="component" value="Chromosome"/>
</dbReference>
<dbReference type="EMBL" id="CP002209">
    <property type="protein sequence ID" value="ADN76877.1"/>
    <property type="molecule type" value="Genomic_DNA"/>
</dbReference>
<dbReference type="GeneID" id="67184088"/>
<name>E1SQV2_FERBD</name>